<proteinExistence type="predicted"/>
<feature type="region of interest" description="Disordered" evidence="1">
    <location>
        <begin position="387"/>
        <end position="416"/>
    </location>
</feature>
<sequence length="416" mass="46385">MSSTDPSGASAPIAEAVDISESESDHDHDSLYEPVQPATPRPRSAAHAEYTTPPQNILNRGGKASDAAKTRLTQRYQHGKMCSVTFSTRHPECAHILRRSMRGWELATLEYAWGVKLGTLNLDTTQNMMWLSPDLYCWFDSGDWALLPPKSDLELIQDTSLKQLTWAKKTKFTAVCPRDLRNYDFVHFIETTQPIVRPDRPKSVNYTMHLPPFQSLSPVSSHINPYFAICNVARKDEKHHPTLLGSGPGYATLTAEQLDRVRLCRTIYAIWMGQATAAAVAVKALSASKSQSNRSSAHSSTSRRSNPERQAERKRNDDQDNLGPTDTGGNPMRRGGVTSPALDDLPGTPEDFANERGLDLLVRDFNSIEEPYWSKVQDWVTNLASTDCPRDSGPETNMHRFEGTMSGRVPQTDRLS</sequence>
<feature type="compositionally biased region" description="Basic and acidic residues" evidence="1">
    <location>
        <begin position="388"/>
        <end position="402"/>
    </location>
</feature>
<dbReference type="InterPro" id="IPR003615">
    <property type="entry name" value="HNH_nuc"/>
</dbReference>
<dbReference type="Proteomes" id="UP000663843">
    <property type="component" value="Unassembled WGS sequence"/>
</dbReference>
<evidence type="ECO:0000313" key="4">
    <source>
        <dbReference type="Proteomes" id="UP000663843"/>
    </source>
</evidence>
<comment type="caution">
    <text evidence="3">The sequence shown here is derived from an EMBL/GenBank/DDBJ whole genome shotgun (WGS) entry which is preliminary data.</text>
</comment>
<dbReference type="EMBL" id="CAJMWT010005412">
    <property type="protein sequence ID" value="CAE6505887.1"/>
    <property type="molecule type" value="Genomic_DNA"/>
</dbReference>
<dbReference type="AlphaFoldDB" id="A0A8H3D1T2"/>
<feature type="compositionally biased region" description="Low complexity" evidence="1">
    <location>
        <begin position="288"/>
        <end position="304"/>
    </location>
</feature>
<gene>
    <name evidence="3" type="ORF">RDB_LOCUS145472</name>
</gene>
<accession>A0A8H3D1T2</accession>
<organism evidence="3 4">
    <name type="scientific">Rhizoctonia solani</name>
    <dbReference type="NCBI Taxonomy" id="456999"/>
    <lineage>
        <taxon>Eukaryota</taxon>
        <taxon>Fungi</taxon>
        <taxon>Dikarya</taxon>
        <taxon>Basidiomycota</taxon>
        <taxon>Agaricomycotina</taxon>
        <taxon>Agaricomycetes</taxon>
        <taxon>Cantharellales</taxon>
        <taxon>Ceratobasidiaceae</taxon>
        <taxon>Rhizoctonia</taxon>
    </lineage>
</organism>
<dbReference type="Pfam" id="PF13391">
    <property type="entry name" value="HNH_2"/>
    <property type="match status" value="1"/>
</dbReference>
<feature type="region of interest" description="Disordered" evidence="1">
    <location>
        <begin position="1"/>
        <end position="65"/>
    </location>
</feature>
<protein>
    <recommendedName>
        <fullName evidence="2">HNH nuclease domain-containing protein</fullName>
    </recommendedName>
</protein>
<evidence type="ECO:0000313" key="3">
    <source>
        <dbReference type="EMBL" id="CAE6505887.1"/>
    </source>
</evidence>
<feature type="compositionally biased region" description="Basic and acidic residues" evidence="1">
    <location>
        <begin position="305"/>
        <end position="318"/>
    </location>
</feature>
<reference evidence="3" key="1">
    <citation type="submission" date="2021-01" db="EMBL/GenBank/DDBJ databases">
        <authorList>
            <person name="Kaushik A."/>
        </authorList>
    </citation>
    <scope>NUCLEOTIDE SEQUENCE</scope>
    <source>
        <strain evidence="3">AG2-2IIIB</strain>
    </source>
</reference>
<evidence type="ECO:0000259" key="2">
    <source>
        <dbReference type="Pfam" id="PF13391"/>
    </source>
</evidence>
<name>A0A8H3D1T2_9AGAM</name>
<feature type="domain" description="HNH nuclease" evidence="2">
    <location>
        <begin position="88"/>
        <end position="146"/>
    </location>
</feature>
<evidence type="ECO:0000256" key="1">
    <source>
        <dbReference type="SAM" id="MobiDB-lite"/>
    </source>
</evidence>
<feature type="region of interest" description="Disordered" evidence="1">
    <location>
        <begin position="288"/>
        <end position="351"/>
    </location>
</feature>